<dbReference type="Proteomes" id="UP000087766">
    <property type="component" value="Chromosome 8"/>
</dbReference>
<evidence type="ECO:0000313" key="3">
    <source>
        <dbReference type="RefSeq" id="XP_014513177.1"/>
    </source>
</evidence>
<reference evidence="3 4" key="2">
    <citation type="submission" date="2025-04" db="UniProtKB">
        <authorList>
            <consortium name="RefSeq"/>
        </authorList>
    </citation>
    <scope>IDENTIFICATION</scope>
    <source>
        <tissue evidence="3 4">Leaf</tissue>
    </source>
</reference>
<evidence type="ECO:0000313" key="2">
    <source>
        <dbReference type="Proteomes" id="UP000087766"/>
    </source>
</evidence>
<organism evidence="2 3">
    <name type="scientific">Vigna radiata var. radiata</name>
    <name type="common">Mung bean</name>
    <name type="synonym">Phaseolus aureus</name>
    <dbReference type="NCBI Taxonomy" id="3916"/>
    <lineage>
        <taxon>Eukaryota</taxon>
        <taxon>Viridiplantae</taxon>
        <taxon>Streptophyta</taxon>
        <taxon>Embryophyta</taxon>
        <taxon>Tracheophyta</taxon>
        <taxon>Spermatophyta</taxon>
        <taxon>Magnoliopsida</taxon>
        <taxon>eudicotyledons</taxon>
        <taxon>Gunneridae</taxon>
        <taxon>Pentapetalae</taxon>
        <taxon>rosids</taxon>
        <taxon>fabids</taxon>
        <taxon>Fabales</taxon>
        <taxon>Fabaceae</taxon>
        <taxon>Papilionoideae</taxon>
        <taxon>50 kb inversion clade</taxon>
        <taxon>NPAAA clade</taxon>
        <taxon>indigoferoid/millettioid clade</taxon>
        <taxon>Phaseoleae</taxon>
        <taxon>Vigna</taxon>
    </lineage>
</organism>
<sequence>MIVEGRSIMENLRRACVEEKKTRDQLVADLEGLKRENLEQKEIVVALIEETDTMRWTVAKDQKLKEEMGEAIILEHTRGFKKALRQVSHLLNVSTDGVKFDPRKDVYQGQLVPLGDIPAGTFLDDEPAEMGNECGIIIVAAVSGEMGKENPATPSTTDVVIVNIS</sequence>
<dbReference type="KEGG" id="vra:106771687"/>
<keyword evidence="2" id="KW-1185">Reference proteome</keyword>
<keyword evidence="1" id="KW-0175">Coiled coil</keyword>
<proteinExistence type="predicted"/>
<dbReference type="RefSeq" id="XP_014513177.1">
    <property type="nucleotide sequence ID" value="XM_014657691.2"/>
</dbReference>
<dbReference type="RefSeq" id="XP_022640601.1">
    <property type="nucleotide sequence ID" value="XM_022784880.1"/>
</dbReference>
<evidence type="ECO:0000313" key="5">
    <source>
        <dbReference type="RefSeq" id="XP_022640601.1"/>
    </source>
</evidence>
<evidence type="ECO:0000313" key="4">
    <source>
        <dbReference type="RefSeq" id="XP_014513178.1"/>
    </source>
</evidence>
<dbReference type="AlphaFoldDB" id="A0A1S3V4R1"/>
<accession>A0A1S3V4R1</accession>
<reference evidence="2" key="1">
    <citation type="journal article" date="2014" name="Nat. Commun.">
        <title>Genome sequence of mungbean and insights into evolution within Vigna species.</title>
        <authorList>
            <person name="Kang Y.J."/>
            <person name="Kim S.K."/>
            <person name="Kim M.Y."/>
            <person name="Lestari P."/>
            <person name="Kim K.H."/>
            <person name="Ha B.K."/>
            <person name="Jun T.H."/>
            <person name="Hwang W.J."/>
            <person name="Lee T."/>
            <person name="Lee J."/>
            <person name="Shim S."/>
            <person name="Yoon M.Y."/>
            <person name="Jang Y.E."/>
            <person name="Han K.S."/>
            <person name="Taeprayoon P."/>
            <person name="Yoon N."/>
            <person name="Somta P."/>
            <person name="Tanya P."/>
            <person name="Kim K.S."/>
            <person name="Gwag J.G."/>
            <person name="Moon J.K."/>
            <person name="Lee Y.H."/>
            <person name="Park B.S."/>
            <person name="Bombarely A."/>
            <person name="Doyle J.J."/>
            <person name="Jackson S.A."/>
            <person name="Schafleitner R."/>
            <person name="Srinives P."/>
            <person name="Varshney R.K."/>
            <person name="Lee S.H."/>
        </authorList>
    </citation>
    <scope>NUCLEOTIDE SEQUENCE [LARGE SCALE GENOMIC DNA]</scope>
    <source>
        <strain evidence="2">cv. VC1973A</strain>
    </source>
</reference>
<protein>
    <submittedName>
        <fullName evidence="3 4">Uncharacterized protein LOC106771687</fullName>
    </submittedName>
</protein>
<dbReference type="OrthoDB" id="10505266at2759"/>
<dbReference type="GeneID" id="106771687"/>
<name>A0A1S3V4R1_VIGRR</name>
<gene>
    <name evidence="3 4 5" type="primary">LOC106771687</name>
</gene>
<evidence type="ECO:0000256" key="1">
    <source>
        <dbReference type="SAM" id="Coils"/>
    </source>
</evidence>
<feature type="coiled-coil region" evidence="1">
    <location>
        <begin position="9"/>
        <end position="50"/>
    </location>
</feature>
<dbReference type="RefSeq" id="XP_014513178.1">
    <property type="nucleotide sequence ID" value="XM_014657692.2"/>
</dbReference>